<feature type="transmembrane region" description="Helical" evidence="6">
    <location>
        <begin position="17"/>
        <end position="36"/>
    </location>
</feature>
<protein>
    <recommendedName>
        <fullName evidence="9">Phosphate-starvation-inducible E</fullName>
    </recommendedName>
</protein>
<comment type="caution">
    <text evidence="7">The sequence shown here is derived from an EMBL/GenBank/DDBJ whole genome shotgun (WGS) entry which is preliminary data.</text>
</comment>
<evidence type="ECO:0000256" key="3">
    <source>
        <dbReference type="ARBA" id="ARBA00022692"/>
    </source>
</evidence>
<evidence type="ECO:0000256" key="4">
    <source>
        <dbReference type="ARBA" id="ARBA00022989"/>
    </source>
</evidence>
<evidence type="ECO:0000313" key="8">
    <source>
        <dbReference type="Proteomes" id="UP000239430"/>
    </source>
</evidence>
<evidence type="ECO:0000256" key="1">
    <source>
        <dbReference type="ARBA" id="ARBA00004651"/>
    </source>
</evidence>
<feature type="transmembrane region" description="Helical" evidence="6">
    <location>
        <begin position="78"/>
        <end position="98"/>
    </location>
</feature>
<comment type="subcellular location">
    <subcellularLocation>
        <location evidence="1">Cell membrane</location>
        <topology evidence="1">Multi-pass membrane protein</topology>
    </subcellularLocation>
</comment>
<keyword evidence="2" id="KW-1003">Cell membrane</keyword>
<dbReference type="RefSeq" id="WP_054936701.1">
    <property type="nucleotide sequence ID" value="NZ_PVXL01000078.1"/>
</dbReference>
<keyword evidence="8" id="KW-1185">Reference proteome</keyword>
<dbReference type="EMBL" id="PVXL01000078">
    <property type="protein sequence ID" value="PRR68928.1"/>
    <property type="molecule type" value="Genomic_DNA"/>
</dbReference>
<accession>A0A9X7J069</accession>
<dbReference type="Pfam" id="PF06146">
    <property type="entry name" value="PsiE"/>
    <property type="match status" value="1"/>
</dbReference>
<evidence type="ECO:0008006" key="9">
    <source>
        <dbReference type="Google" id="ProtNLM"/>
    </source>
</evidence>
<evidence type="ECO:0000313" key="7">
    <source>
        <dbReference type="EMBL" id="PRR68928.1"/>
    </source>
</evidence>
<name>A0A9X7J069_9FIRM</name>
<feature type="transmembrane region" description="Helical" evidence="6">
    <location>
        <begin position="42"/>
        <end position="66"/>
    </location>
</feature>
<evidence type="ECO:0000256" key="5">
    <source>
        <dbReference type="ARBA" id="ARBA00023136"/>
    </source>
</evidence>
<keyword evidence="5 6" id="KW-0472">Membrane</keyword>
<gene>
    <name evidence="7" type="ORF">MOST_32100</name>
</gene>
<organism evidence="7 8">
    <name type="scientific">Neomoorella stamsii</name>
    <dbReference type="NCBI Taxonomy" id="1266720"/>
    <lineage>
        <taxon>Bacteria</taxon>
        <taxon>Bacillati</taxon>
        <taxon>Bacillota</taxon>
        <taxon>Clostridia</taxon>
        <taxon>Neomoorellales</taxon>
        <taxon>Neomoorellaceae</taxon>
        <taxon>Neomoorella</taxon>
    </lineage>
</organism>
<evidence type="ECO:0000256" key="2">
    <source>
        <dbReference type="ARBA" id="ARBA00022475"/>
    </source>
</evidence>
<keyword evidence="3 6" id="KW-0812">Transmembrane</keyword>
<evidence type="ECO:0000256" key="6">
    <source>
        <dbReference type="SAM" id="Phobius"/>
    </source>
</evidence>
<feature type="transmembrane region" description="Helical" evidence="6">
    <location>
        <begin position="110"/>
        <end position="133"/>
    </location>
</feature>
<keyword evidence="4 6" id="KW-1133">Transmembrane helix</keyword>
<dbReference type="InterPro" id="IPR020948">
    <property type="entry name" value="P_starv_induced_PsiE-like"/>
</dbReference>
<reference evidence="7 8" key="1">
    <citation type="submission" date="2018-03" db="EMBL/GenBank/DDBJ databases">
        <title>Genome sequence of Moorella stamsii DSM 26217.</title>
        <authorList>
            <person name="Poehlein A."/>
            <person name="Daniel R."/>
        </authorList>
    </citation>
    <scope>NUCLEOTIDE SEQUENCE [LARGE SCALE GENOMIC DNA]</scope>
    <source>
        <strain evidence="8">DSM 26217</strain>
    </source>
</reference>
<dbReference type="AlphaFoldDB" id="A0A9X7J069"/>
<proteinExistence type="predicted"/>
<sequence length="161" mass="17903">MKDTATVITRLLMSAEYIIHILAAILLVIAAIGISFQSLSEIKFSMVSMLTLISNSLLILIIKEVLWTIIRFIKTQDFSVSSFLHLGVVSSIRQMLFIEAQKSTEKMEPLIYFGELGVNAIVILILMASFYLWQKGYSLKVLKKNGGNIDESNNGSKDSPG</sequence>
<dbReference type="GO" id="GO:0005886">
    <property type="term" value="C:plasma membrane"/>
    <property type="evidence" value="ECO:0007669"/>
    <property type="project" value="UniProtKB-SubCell"/>
</dbReference>
<dbReference type="Proteomes" id="UP000239430">
    <property type="component" value="Unassembled WGS sequence"/>
</dbReference>